<dbReference type="InterPro" id="IPR036388">
    <property type="entry name" value="WH-like_DNA-bd_sf"/>
</dbReference>
<evidence type="ECO:0000256" key="4">
    <source>
        <dbReference type="ARBA" id="ARBA00023125"/>
    </source>
</evidence>
<evidence type="ECO:0000313" key="9">
    <source>
        <dbReference type="Proteomes" id="UP000187735"/>
    </source>
</evidence>
<dbReference type="Proteomes" id="UP000187735">
    <property type="component" value="Chromosome"/>
</dbReference>
<dbReference type="AlphaFoldDB" id="A0A1P8WNZ9"/>
<sequence>MSQPYTEDDQRMIRLQEGDQSAFDDIVAAWQDSLYGYFFRRIRDAQRSEDLVQETLLRLFRKAWDYVPTGRFRGWLFRVAHNLLIDSVRRQSSDALIRRVSATVVADGEQADLLNLMPGDLVSAEARVAEEEVVEVVYELLDELPDDQRQTFMLHHFESLTLSEVADAMATTLPTAKSRLRLAKEKLRYQLTCRGFAEETVPENN</sequence>
<dbReference type="CDD" id="cd06171">
    <property type="entry name" value="Sigma70_r4"/>
    <property type="match status" value="1"/>
</dbReference>
<dbReference type="EMBL" id="CP017641">
    <property type="protein sequence ID" value="APZ95792.1"/>
    <property type="molecule type" value="Genomic_DNA"/>
</dbReference>
<dbReference type="Gene3D" id="1.10.1740.10">
    <property type="match status" value="1"/>
</dbReference>
<keyword evidence="3" id="KW-0731">Sigma factor</keyword>
<keyword evidence="5" id="KW-0804">Transcription</keyword>
<protein>
    <submittedName>
        <fullName evidence="8">Sigma-W factor</fullName>
    </submittedName>
</protein>
<dbReference type="GO" id="GO:0003677">
    <property type="term" value="F:DNA binding"/>
    <property type="evidence" value="ECO:0007669"/>
    <property type="project" value="UniProtKB-KW"/>
</dbReference>
<evidence type="ECO:0000256" key="3">
    <source>
        <dbReference type="ARBA" id="ARBA00023082"/>
    </source>
</evidence>
<reference evidence="8 9" key="1">
    <citation type="journal article" date="2016" name="Front. Microbiol.">
        <title>Fuerstia marisgermanicae gen. nov., sp. nov., an Unusual Member of the Phylum Planctomycetes from the German Wadden Sea.</title>
        <authorList>
            <person name="Kohn T."/>
            <person name="Heuer A."/>
            <person name="Jogler M."/>
            <person name="Vollmers J."/>
            <person name="Boedeker C."/>
            <person name="Bunk B."/>
            <person name="Rast P."/>
            <person name="Borchert D."/>
            <person name="Glockner I."/>
            <person name="Freese H.M."/>
            <person name="Klenk H.P."/>
            <person name="Overmann J."/>
            <person name="Kaster A.K."/>
            <person name="Rohde M."/>
            <person name="Wiegand S."/>
            <person name="Jogler C."/>
        </authorList>
    </citation>
    <scope>NUCLEOTIDE SEQUENCE [LARGE SCALE GENOMIC DNA]</scope>
    <source>
        <strain evidence="8 9">NH11</strain>
    </source>
</reference>
<evidence type="ECO:0000256" key="5">
    <source>
        <dbReference type="ARBA" id="ARBA00023163"/>
    </source>
</evidence>
<dbReference type="SUPFAM" id="SSF88659">
    <property type="entry name" value="Sigma3 and sigma4 domains of RNA polymerase sigma factors"/>
    <property type="match status" value="1"/>
</dbReference>
<dbReference type="InterPro" id="IPR039425">
    <property type="entry name" value="RNA_pol_sigma-70-like"/>
</dbReference>
<dbReference type="NCBIfam" id="TIGR02937">
    <property type="entry name" value="sigma70-ECF"/>
    <property type="match status" value="1"/>
</dbReference>
<feature type="domain" description="RNA polymerase sigma-70 region 2" evidence="6">
    <location>
        <begin position="27"/>
        <end position="92"/>
    </location>
</feature>
<dbReference type="PANTHER" id="PTHR43133:SF8">
    <property type="entry name" value="RNA POLYMERASE SIGMA FACTOR HI_1459-RELATED"/>
    <property type="match status" value="1"/>
</dbReference>
<evidence type="ECO:0000259" key="6">
    <source>
        <dbReference type="Pfam" id="PF04542"/>
    </source>
</evidence>
<dbReference type="Gene3D" id="1.10.10.10">
    <property type="entry name" value="Winged helix-like DNA-binding domain superfamily/Winged helix DNA-binding domain"/>
    <property type="match status" value="1"/>
</dbReference>
<dbReference type="STRING" id="1891926.Fuma_05454"/>
<name>A0A1P8WNZ9_9PLAN</name>
<dbReference type="InterPro" id="IPR013249">
    <property type="entry name" value="RNA_pol_sigma70_r4_t2"/>
</dbReference>
<dbReference type="SUPFAM" id="SSF88946">
    <property type="entry name" value="Sigma2 domain of RNA polymerase sigma factors"/>
    <property type="match status" value="1"/>
</dbReference>
<keyword evidence="2" id="KW-0805">Transcription regulation</keyword>
<dbReference type="GO" id="GO:0006352">
    <property type="term" value="P:DNA-templated transcription initiation"/>
    <property type="evidence" value="ECO:0007669"/>
    <property type="project" value="InterPro"/>
</dbReference>
<dbReference type="GO" id="GO:0016987">
    <property type="term" value="F:sigma factor activity"/>
    <property type="evidence" value="ECO:0007669"/>
    <property type="project" value="UniProtKB-KW"/>
</dbReference>
<keyword evidence="4" id="KW-0238">DNA-binding</keyword>
<comment type="similarity">
    <text evidence="1">Belongs to the sigma-70 factor family. ECF subfamily.</text>
</comment>
<dbReference type="InterPro" id="IPR013325">
    <property type="entry name" value="RNA_pol_sigma_r2"/>
</dbReference>
<accession>A0A1P8WNZ9</accession>
<dbReference type="PANTHER" id="PTHR43133">
    <property type="entry name" value="RNA POLYMERASE ECF-TYPE SIGMA FACTO"/>
    <property type="match status" value="1"/>
</dbReference>
<evidence type="ECO:0000313" key="8">
    <source>
        <dbReference type="EMBL" id="APZ95792.1"/>
    </source>
</evidence>
<dbReference type="InterPro" id="IPR014284">
    <property type="entry name" value="RNA_pol_sigma-70_dom"/>
</dbReference>
<evidence type="ECO:0000259" key="7">
    <source>
        <dbReference type="Pfam" id="PF08281"/>
    </source>
</evidence>
<dbReference type="Pfam" id="PF04542">
    <property type="entry name" value="Sigma70_r2"/>
    <property type="match status" value="1"/>
</dbReference>
<feature type="domain" description="RNA polymerase sigma factor 70 region 4 type 2" evidence="7">
    <location>
        <begin position="137"/>
        <end position="187"/>
    </location>
</feature>
<proteinExistence type="inferred from homology"/>
<dbReference type="Pfam" id="PF08281">
    <property type="entry name" value="Sigma70_r4_2"/>
    <property type="match status" value="1"/>
</dbReference>
<dbReference type="InterPro" id="IPR007627">
    <property type="entry name" value="RNA_pol_sigma70_r2"/>
</dbReference>
<dbReference type="OrthoDB" id="9795666at2"/>
<evidence type="ECO:0000256" key="1">
    <source>
        <dbReference type="ARBA" id="ARBA00010641"/>
    </source>
</evidence>
<evidence type="ECO:0000256" key="2">
    <source>
        <dbReference type="ARBA" id="ARBA00023015"/>
    </source>
</evidence>
<dbReference type="RefSeq" id="WP_077026901.1">
    <property type="nucleotide sequence ID" value="NZ_CP017641.1"/>
</dbReference>
<keyword evidence="9" id="KW-1185">Reference proteome</keyword>
<dbReference type="InterPro" id="IPR013324">
    <property type="entry name" value="RNA_pol_sigma_r3/r4-like"/>
</dbReference>
<organism evidence="8 9">
    <name type="scientific">Fuerstiella marisgermanici</name>
    <dbReference type="NCBI Taxonomy" id="1891926"/>
    <lineage>
        <taxon>Bacteria</taxon>
        <taxon>Pseudomonadati</taxon>
        <taxon>Planctomycetota</taxon>
        <taxon>Planctomycetia</taxon>
        <taxon>Planctomycetales</taxon>
        <taxon>Planctomycetaceae</taxon>
        <taxon>Fuerstiella</taxon>
    </lineage>
</organism>
<dbReference type="KEGG" id="fmr:Fuma_05454"/>
<gene>
    <name evidence="8" type="primary">sigW_7</name>
    <name evidence="8" type="ORF">Fuma_05454</name>
</gene>